<evidence type="ECO:0000313" key="2">
    <source>
        <dbReference type="Proteomes" id="UP000178417"/>
    </source>
</evidence>
<gene>
    <name evidence="1" type="ORF">A2310_02530</name>
</gene>
<dbReference type="Proteomes" id="UP000178417">
    <property type="component" value="Unassembled WGS sequence"/>
</dbReference>
<protein>
    <submittedName>
        <fullName evidence="1">Uncharacterized protein</fullName>
    </submittedName>
</protein>
<organism evidence="1 2">
    <name type="scientific">candidate division WOR-1 bacterium RIFOXYB2_FULL_37_13</name>
    <dbReference type="NCBI Taxonomy" id="1802579"/>
    <lineage>
        <taxon>Bacteria</taxon>
        <taxon>Bacillati</taxon>
        <taxon>Saganbacteria</taxon>
    </lineage>
</organism>
<name>A0A1F4SE87_UNCSA</name>
<dbReference type="STRING" id="1802579.A2310_02530"/>
<accession>A0A1F4SE87</accession>
<proteinExistence type="predicted"/>
<comment type="caution">
    <text evidence="1">The sequence shown here is derived from an EMBL/GenBank/DDBJ whole genome shotgun (WGS) entry which is preliminary data.</text>
</comment>
<sequence>MERLEKDKKLSKEEKDFLSDLWYEQSSMALHGYVRSYGAYDYYEDIATFVEKIVTNPMFFNNLIDPSSEKYDPRYQLKIDLLLAYGFIDKYQYENVVPRQENIATLITAETK</sequence>
<dbReference type="EMBL" id="MEUB01000068">
    <property type="protein sequence ID" value="OGC18748.1"/>
    <property type="molecule type" value="Genomic_DNA"/>
</dbReference>
<evidence type="ECO:0000313" key="1">
    <source>
        <dbReference type="EMBL" id="OGC18748.1"/>
    </source>
</evidence>
<reference evidence="1 2" key="1">
    <citation type="journal article" date="2016" name="Nat. Commun.">
        <title>Thousands of microbial genomes shed light on interconnected biogeochemical processes in an aquifer system.</title>
        <authorList>
            <person name="Anantharaman K."/>
            <person name="Brown C.T."/>
            <person name="Hug L.A."/>
            <person name="Sharon I."/>
            <person name="Castelle C.J."/>
            <person name="Probst A.J."/>
            <person name="Thomas B.C."/>
            <person name="Singh A."/>
            <person name="Wilkins M.J."/>
            <person name="Karaoz U."/>
            <person name="Brodie E.L."/>
            <person name="Williams K.H."/>
            <person name="Hubbard S.S."/>
            <person name="Banfield J.F."/>
        </authorList>
    </citation>
    <scope>NUCLEOTIDE SEQUENCE [LARGE SCALE GENOMIC DNA]</scope>
</reference>
<dbReference type="AlphaFoldDB" id="A0A1F4SE87"/>